<keyword evidence="2" id="KW-1185">Reference proteome</keyword>
<evidence type="ECO:0000313" key="1">
    <source>
        <dbReference type="EnsemblPlants" id="Kaladp0026s0111.1.v1.1.CDS.1"/>
    </source>
</evidence>
<name>A0A7N0T912_KALFE</name>
<dbReference type="PANTHER" id="PTHR36067">
    <property type="entry name" value="EXPRESSED PROTEIN"/>
    <property type="match status" value="1"/>
</dbReference>
<organism evidence="1 2">
    <name type="scientific">Kalanchoe fedtschenkoi</name>
    <name type="common">Lavender scallops</name>
    <name type="synonym">South American air plant</name>
    <dbReference type="NCBI Taxonomy" id="63787"/>
    <lineage>
        <taxon>Eukaryota</taxon>
        <taxon>Viridiplantae</taxon>
        <taxon>Streptophyta</taxon>
        <taxon>Embryophyta</taxon>
        <taxon>Tracheophyta</taxon>
        <taxon>Spermatophyta</taxon>
        <taxon>Magnoliopsida</taxon>
        <taxon>eudicotyledons</taxon>
        <taxon>Gunneridae</taxon>
        <taxon>Pentapetalae</taxon>
        <taxon>Saxifragales</taxon>
        <taxon>Crassulaceae</taxon>
        <taxon>Kalanchoe</taxon>
    </lineage>
</organism>
<accession>A0A7N0T912</accession>
<reference evidence="1" key="1">
    <citation type="submission" date="2021-01" db="UniProtKB">
        <authorList>
            <consortium name="EnsemblPlants"/>
        </authorList>
    </citation>
    <scope>IDENTIFICATION</scope>
</reference>
<dbReference type="Proteomes" id="UP000594263">
    <property type="component" value="Unplaced"/>
</dbReference>
<dbReference type="EnsemblPlants" id="Kaladp0026s0111.1.v1.1">
    <property type="protein sequence ID" value="Kaladp0026s0111.1.v1.1.CDS.1"/>
    <property type="gene ID" value="Kaladp0026s0111.v1.1"/>
</dbReference>
<dbReference type="AlphaFoldDB" id="A0A7N0T912"/>
<dbReference type="PANTHER" id="PTHR36067:SF1">
    <property type="entry name" value="EXPRESSED PROTEIN"/>
    <property type="match status" value="1"/>
</dbReference>
<dbReference type="OMA" id="QKFDGYS"/>
<protein>
    <submittedName>
        <fullName evidence="1">Uncharacterized protein</fullName>
    </submittedName>
</protein>
<sequence length="77" mass="8855">MADIAMLVAEEHERRIKHSRRRLGDDDEEEKLSFASRVSIMKRVEEKIGEDKVEGMNWVLEPRSDFSLAASNGFFSA</sequence>
<proteinExistence type="predicted"/>
<evidence type="ECO:0000313" key="2">
    <source>
        <dbReference type="Proteomes" id="UP000594263"/>
    </source>
</evidence>
<dbReference type="Gramene" id="Kaladp0026s0111.1.v1.1">
    <property type="protein sequence ID" value="Kaladp0026s0111.1.v1.1.CDS.1"/>
    <property type="gene ID" value="Kaladp0026s0111.v1.1"/>
</dbReference>